<organism evidence="2 3">
    <name type="scientific">Amborella trichopoda</name>
    <dbReference type="NCBI Taxonomy" id="13333"/>
    <lineage>
        <taxon>Eukaryota</taxon>
        <taxon>Viridiplantae</taxon>
        <taxon>Streptophyta</taxon>
        <taxon>Embryophyta</taxon>
        <taxon>Tracheophyta</taxon>
        <taxon>Spermatophyta</taxon>
        <taxon>Magnoliopsida</taxon>
        <taxon>Amborellales</taxon>
        <taxon>Amborellaceae</taxon>
        <taxon>Amborella</taxon>
    </lineage>
</organism>
<name>W1PDQ2_AMBTC</name>
<accession>W1PDQ2</accession>
<dbReference type="EMBL" id="KI393908">
    <property type="protein sequence ID" value="ERN06088.1"/>
    <property type="molecule type" value="Genomic_DNA"/>
</dbReference>
<dbReference type="OrthoDB" id="155203at2759"/>
<evidence type="ECO:0000313" key="2">
    <source>
        <dbReference type="EMBL" id="ERN06088.1"/>
    </source>
</evidence>
<evidence type="ECO:0008006" key="4">
    <source>
        <dbReference type="Google" id="ProtNLM"/>
    </source>
</evidence>
<dbReference type="AlphaFoldDB" id="W1PDQ2"/>
<reference evidence="3" key="1">
    <citation type="journal article" date="2013" name="Science">
        <title>The Amborella genome and the evolution of flowering plants.</title>
        <authorList>
            <consortium name="Amborella Genome Project"/>
        </authorList>
    </citation>
    <scope>NUCLEOTIDE SEQUENCE [LARGE SCALE GENOMIC DNA]</scope>
</reference>
<dbReference type="eggNOG" id="ENOG502QQRG">
    <property type="taxonomic scope" value="Eukaryota"/>
</dbReference>
<proteinExistence type="predicted"/>
<feature type="compositionally biased region" description="Polar residues" evidence="1">
    <location>
        <begin position="8"/>
        <end position="18"/>
    </location>
</feature>
<dbReference type="PANTHER" id="PTHR36068">
    <property type="entry name" value="OS01G0102500 PROTEIN"/>
    <property type="match status" value="1"/>
</dbReference>
<dbReference type="KEGG" id="atr:18434670"/>
<gene>
    <name evidence="2" type="ORF">AMTR_s00016p00013560</name>
</gene>
<evidence type="ECO:0000313" key="3">
    <source>
        <dbReference type="Proteomes" id="UP000017836"/>
    </source>
</evidence>
<feature type="region of interest" description="Disordered" evidence="1">
    <location>
        <begin position="1"/>
        <end position="45"/>
    </location>
</feature>
<keyword evidence="3" id="KW-1185">Reference proteome</keyword>
<dbReference type="HOGENOM" id="CLU_840311_0_0_1"/>
<dbReference type="Proteomes" id="UP000017836">
    <property type="component" value="Unassembled WGS sequence"/>
</dbReference>
<dbReference type="Gene3D" id="3.90.70.80">
    <property type="match status" value="1"/>
</dbReference>
<protein>
    <recommendedName>
        <fullName evidence="4">OTU domain-containing protein</fullName>
    </recommendedName>
</protein>
<dbReference type="Gramene" id="ERN06088">
    <property type="protein sequence ID" value="ERN06088"/>
    <property type="gene ID" value="AMTR_s00016p00013560"/>
</dbReference>
<sequence length="331" mass="36753">MGKLLCDSSATIQSSSALQPWRDPLLDRPSQEEEDPPSSGSDFETLTGLEDEQKRSLQKLCTKGVLWKHPTNQSSSLFLLFHGGDVQADGNCLFSASKAAMEVRVEPNELRKRTVVRFLQDYESEGLHRGFIDGAIRSMYSPDLQAGWGVHLVQEVKLLARKDQREGLDAAISELVALGLQRETAAETIYKERCITVVDGPSWATYMSVSGSPDDEHDIITLQYTEEGLLYVDENRDGRSAAFGDDIAIESLATEFNREIYVVQSHGSDAMIDDENCIFFLPHHPRGQISEPPFFLFMKGRGWCGAGADHYEPLIAHSAPILSQEKGAFVL</sequence>
<dbReference type="OMA" id="QSTICHS"/>
<dbReference type="PANTHER" id="PTHR36068:SF1">
    <property type="entry name" value="OS01G0102500 PROTEIN"/>
    <property type="match status" value="1"/>
</dbReference>
<evidence type="ECO:0000256" key="1">
    <source>
        <dbReference type="SAM" id="MobiDB-lite"/>
    </source>
</evidence>